<dbReference type="PROSITE" id="PS50977">
    <property type="entry name" value="HTH_TETR_2"/>
    <property type="match status" value="1"/>
</dbReference>
<keyword evidence="5" id="KW-1185">Reference proteome</keyword>
<accession>A0A4R1N790</accession>
<dbReference type="AlphaFoldDB" id="A0A4R1N790"/>
<proteinExistence type="predicted"/>
<dbReference type="GO" id="GO:0003677">
    <property type="term" value="F:DNA binding"/>
    <property type="evidence" value="ECO:0007669"/>
    <property type="project" value="UniProtKB-UniRule"/>
</dbReference>
<sequence>MGKQSQLKLERLLVKAEELFVSRGYINVTIDEIALAAGISKVTLYKHFNSKADLFIHTMKTITAKHYDVLESQLTNIKGSVEKLNFLFKYSLEAYEKYPLTFYKDMMETPFIWEKIYSYRKERAVKICKSILKEGISSNEIRNVNIDHTVSLLLCLGESLPKVFPFDDYEESKLFMKSYYDFVKNALIKNKIN</sequence>
<dbReference type="Pfam" id="PF00440">
    <property type="entry name" value="TetR_N"/>
    <property type="match status" value="1"/>
</dbReference>
<dbReference type="GO" id="GO:0003700">
    <property type="term" value="F:DNA-binding transcription factor activity"/>
    <property type="evidence" value="ECO:0007669"/>
    <property type="project" value="InterPro"/>
</dbReference>
<dbReference type="Gene3D" id="1.10.10.60">
    <property type="entry name" value="Homeodomain-like"/>
    <property type="match status" value="1"/>
</dbReference>
<name>A0A4R1N790_9FIRM</name>
<dbReference type="InterPro" id="IPR036271">
    <property type="entry name" value="Tet_transcr_reg_TetR-rel_C_sf"/>
</dbReference>
<dbReference type="InterPro" id="IPR001647">
    <property type="entry name" value="HTH_TetR"/>
</dbReference>
<dbReference type="OrthoDB" id="494991at2"/>
<dbReference type="SUPFAM" id="SSF48498">
    <property type="entry name" value="Tetracyclin repressor-like, C-terminal domain"/>
    <property type="match status" value="1"/>
</dbReference>
<reference evidence="4 5" key="1">
    <citation type="submission" date="2019-03" db="EMBL/GenBank/DDBJ databases">
        <title>Genomic Encyclopedia of Type Strains, Phase IV (KMG-IV): sequencing the most valuable type-strain genomes for metagenomic binning, comparative biology and taxonomic classification.</title>
        <authorList>
            <person name="Goeker M."/>
        </authorList>
    </citation>
    <scope>NUCLEOTIDE SEQUENCE [LARGE SCALE GENOMIC DNA]</scope>
    <source>
        <strain evidence="4 5">DSM 24176</strain>
    </source>
</reference>
<dbReference type="InterPro" id="IPR050624">
    <property type="entry name" value="HTH-type_Tx_Regulator"/>
</dbReference>
<dbReference type="Gene3D" id="1.10.357.10">
    <property type="entry name" value="Tetracycline Repressor, domain 2"/>
    <property type="match status" value="1"/>
</dbReference>
<evidence type="ECO:0000313" key="5">
    <source>
        <dbReference type="Proteomes" id="UP000294545"/>
    </source>
</evidence>
<keyword evidence="1 2" id="KW-0238">DNA-binding</keyword>
<dbReference type="Pfam" id="PF08360">
    <property type="entry name" value="TetR_C_5"/>
    <property type="match status" value="1"/>
</dbReference>
<dbReference type="RefSeq" id="WP_132281249.1">
    <property type="nucleotide sequence ID" value="NZ_SMGQ01000011.1"/>
</dbReference>
<dbReference type="PANTHER" id="PTHR43479">
    <property type="entry name" value="ACREF/ENVCD OPERON REPRESSOR-RELATED"/>
    <property type="match status" value="1"/>
</dbReference>
<protein>
    <submittedName>
        <fullName evidence="4">TetR family transcriptional regulator</fullName>
    </submittedName>
</protein>
<dbReference type="SUPFAM" id="SSF46689">
    <property type="entry name" value="Homeodomain-like"/>
    <property type="match status" value="1"/>
</dbReference>
<dbReference type="InterPro" id="IPR013571">
    <property type="entry name" value="Tscrpt_reg_QacR_C"/>
</dbReference>
<dbReference type="Proteomes" id="UP000294545">
    <property type="component" value="Unassembled WGS sequence"/>
</dbReference>
<feature type="domain" description="HTH tetR-type" evidence="3">
    <location>
        <begin position="6"/>
        <end position="66"/>
    </location>
</feature>
<dbReference type="PANTHER" id="PTHR43479:SF11">
    <property type="entry name" value="ACREF_ENVCD OPERON REPRESSOR-RELATED"/>
    <property type="match status" value="1"/>
</dbReference>
<organism evidence="4 5">
    <name type="scientific">Natranaerovirga hydrolytica</name>
    <dbReference type="NCBI Taxonomy" id="680378"/>
    <lineage>
        <taxon>Bacteria</taxon>
        <taxon>Bacillati</taxon>
        <taxon>Bacillota</taxon>
        <taxon>Clostridia</taxon>
        <taxon>Lachnospirales</taxon>
        <taxon>Natranaerovirgaceae</taxon>
        <taxon>Natranaerovirga</taxon>
    </lineage>
</organism>
<dbReference type="InterPro" id="IPR009057">
    <property type="entry name" value="Homeodomain-like_sf"/>
</dbReference>
<dbReference type="PRINTS" id="PR00455">
    <property type="entry name" value="HTHTETR"/>
</dbReference>
<feature type="DNA-binding region" description="H-T-H motif" evidence="2">
    <location>
        <begin position="29"/>
        <end position="48"/>
    </location>
</feature>
<evidence type="ECO:0000256" key="2">
    <source>
        <dbReference type="PROSITE-ProRule" id="PRU00335"/>
    </source>
</evidence>
<dbReference type="GO" id="GO:0045892">
    <property type="term" value="P:negative regulation of DNA-templated transcription"/>
    <property type="evidence" value="ECO:0007669"/>
    <property type="project" value="InterPro"/>
</dbReference>
<gene>
    <name evidence="4" type="ORF">EDC19_0948</name>
</gene>
<evidence type="ECO:0000313" key="4">
    <source>
        <dbReference type="EMBL" id="TCK98523.1"/>
    </source>
</evidence>
<evidence type="ECO:0000256" key="1">
    <source>
        <dbReference type="ARBA" id="ARBA00023125"/>
    </source>
</evidence>
<dbReference type="EMBL" id="SMGQ01000011">
    <property type="protein sequence ID" value="TCK98523.1"/>
    <property type="molecule type" value="Genomic_DNA"/>
</dbReference>
<comment type="caution">
    <text evidence="4">The sequence shown here is derived from an EMBL/GenBank/DDBJ whole genome shotgun (WGS) entry which is preliminary data.</text>
</comment>
<evidence type="ECO:0000259" key="3">
    <source>
        <dbReference type="PROSITE" id="PS50977"/>
    </source>
</evidence>